<protein>
    <submittedName>
        <fullName evidence="2">Uncharacterized protein</fullName>
    </submittedName>
</protein>
<keyword evidence="1" id="KW-1133">Transmembrane helix</keyword>
<gene>
    <name evidence="2" type="ORF">FYK55_21150</name>
</gene>
<evidence type="ECO:0000256" key="1">
    <source>
        <dbReference type="SAM" id="Phobius"/>
    </source>
</evidence>
<dbReference type="RefSeq" id="WP_150078554.1">
    <property type="nucleotide sequence ID" value="NZ_VWOX01000013.1"/>
</dbReference>
<sequence length="241" mass="25797">MSPSQHAPTDTSALIAFSKRFAPLPGACLALIVVLGLVGLAWEPAAIAATVLGIVATIALVFAGRIGIVIAAWRDKTAQGLLSLFVPIYAYYYAFTRKGAALNSVVVLVSALIPALATMLVLQMTYSLYSPAGRSAARQQASQQRADRMRDMILQRESDFADDAELVTATYRIAGNVSRAPNADTVEQLLSEFKSYVPKSVTLDPVARSLSFQYRGPDNLQSQYGLYLASRTGIVLLPAGP</sequence>
<accession>A0A5M6CZ58</accession>
<reference evidence="2 3" key="1">
    <citation type="submission" date="2019-08" db="EMBL/GenBank/DDBJ databases">
        <authorList>
            <person name="Dhanesh K."/>
            <person name="Kumar G."/>
            <person name="Sasikala C."/>
            <person name="Venkata Ramana C."/>
        </authorList>
    </citation>
    <scope>NUCLEOTIDE SEQUENCE [LARGE SCALE GENOMIC DNA]</scope>
    <source>
        <strain evidence="2 3">JC645</strain>
    </source>
</reference>
<feature type="transmembrane region" description="Helical" evidence="1">
    <location>
        <begin position="101"/>
        <end position="122"/>
    </location>
</feature>
<name>A0A5M6CZ58_9BACT</name>
<evidence type="ECO:0000313" key="3">
    <source>
        <dbReference type="Proteomes" id="UP000324479"/>
    </source>
</evidence>
<dbReference type="EMBL" id="VWOX01000013">
    <property type="protein sequence ID" value="KAA5540514.1"/>
    <property type="molecule type" value="Genomic_DNA"/>
</dbReference>
<evidence type="ECO:0000313" key="2">
    <source>
        <dbReference type="EMBL" id="KAA5540514.1"/>
    </source>
</evidence>
<proteinExistence type="predicted"/>
<organism evidence="2 3">
    <name type="scientific">Roseiconus nitratireducens</name>
    <dbReference type="NCBI Taxonomy" id="2605748"/>
    <lineage>
        <taxon>Bacteria</taxon>
        <taxon>Pseudomonadati</taxon>
        <taxon>Planctomycetota</taxon>
        <taxon>Planctomycetia</taxon>
        <taxon>Pirellulales</taxon>
        <taxon>Pirellulaceae</taxon>
        <taxon>Roseiconus</taxon>
    </lineage>
</organism>
<feature type="transmembrane region" description="Helical" evidence="1">
    <location>
        <begin position="48"/>
        <end position="71"/>
    </location>
</feature>
<comment type="caution">
    <text evidence="2">The sequence shown here is derived from an EMBL/GenBank/DDBJ whole genome shotgun (WGS) entry which is preliminary data.</text>
</comment>
<keyword evidence="3" id="KW-1185">Reference proteome</keyword>
<keyword evidence="1" id="KW-0472">Membrane</keyword>
<feature type="transmembrane region" description="Helical" evidence="1">
    <location>
        <begin position="78"/>
        <end position="95"/>
    </location>
</feature>
<feature type="transmembrane region" description="Helical" evidence="1">
    <location>
        <begin position="21"/>
        <end position="42"/>
    </location>
</feature>
<dbReference type="AlphaFoldDB" id="A0A5M6CZ58"/>
<keyword evidence="1" id="KW-0812">Transmembrane</keyword>
<dbReference type="Proteomes" id="UP000324479">
    <property type="component" value="Unassembled WGS sequence"/>
</dbReference>